<reference evidence="8 9" key="1">
    <citation type="submission" date="2020-02" db="EMBL/GenBank/DDBJ databases">
        <title>Comparative genomics of sulfur disproportionating microorganisms.</title>
        <authorList>
            <person name="Ward L.M."/>
            <person name="Bertran E."/>
            <person name="Johnston D.T."/>
        </authorList>
    </citation>
    <scope>NUCLEOTIDE SEQUENCE [LARGE SCALE GENOMIC DNA]</scope>
    <source>
        <strain evidence="8 9">DSM 100025</strain>
    </source>
</reference>
<comment type="catalytic activity">
    <reaction evidence="5">
        <text>2-(N(omega)-L-arginino)succinate = fumarate + L-arginine</text>
        <dbReference type="Rhea" id="RHEA:24020"/>
        <dbReference type="ChEBI" id="CHEBI:29806"/>
        <dbReference type="ChEBI" id="CHEBI:32682"/>
        <dbReference type="ChEBI" id="CHEBI:57472"/>
        <dbReference type="EC" id="4.3.2.1"/>
    </reaction>
</comment>
<dbReference type="GO" id="GO:0042450">
    <property type="term" value="P:L-arginine biosynthetic process via ornithine"/>
    <property type="evidence" value="ECO:0007669"/>
    <property type="project" value="UniProtKB-UniRule"/>
</dbReference>
<dbReference type="InterPro" id="IPR008948">
    <property type="entry name" value="L-Aspartase-like"/>
</dbReference>
<feature type="domain" description="Fumarate lyase N-terminal" evidence="6">
    <location>
        <begin position="14"/>
        <end position="308"/>
    </location>
</feature>
<dbReference type="FunFam" id="1.20.200.10:FF:000015">
    <property type="entry name" value="argininosuccinate lyase isoform X2"/>
    <property type="match status" value="1"/>
</dbReference>
<feature type="domain" description="Argininosuccinate lyase C-terminal" evidence="7">
    <location>
        <begin position="371"/>
        <end position="439"/>
    </location>
</feature>
<sequence length="467" mass="51156">MADKDAKTAKPWGGRFREATHRSVERFTQSVHYDRRLARHDIAGSRAHARMLARVGVISEAEAAAIVRGLDEILAEIEAETFQWRPDLEDVHMNIERALAERIGEPGKKLHTGRSRNDQVATDVRLFLREEIDRLDGLLHDLQSALVAQAEAHPGLVLPGYTHLQRAQPVLWAHHMLAYFEMFKRDRGRLADCRRRVNLCPLGSAALAGTGFPLDRESVARELGFDGITANSLDAVGDRDFVVEFEAAAALVMAHLSRLSEELVLWASAEFGFVELPDGFCTGSSIMPQKKNPDVPELVRGKTGRVIGHLAGTLAVLKGLPLAYNRDLQEDKEALFDVVDTVADSVEVMAGLVARLAPREDRMRAALRGGFLTATDLADYLVGKGLPFREAHEVVGRAVAACLDQGRELADLSLEELRGLSPAVDEDVFEVLTPEGSVAARRTPGGTAPDRVAEALAEARAWLGRRG</sequence>
<dbReference type="EMBL" id="JAAGRR010000082">
    <property type="protein sequence ID" value="NDY42752.1"/>
    <property type="molecule type" value="Genomic_DNA"/>
</dbReference>
<proteinExistence type="inferred from homology"/>
<dbReference type="Gene3D" id="1.20.200.10">
    <property type="entry name" value="Fumarase/aspartase (Central domain)"/>
    <property type="match status" value="1"/>
</dbReference>
<comment type="similarity">
    <text evidence="5">Belongs to the lyase 1 family. Argininosuccinate lyase subfamily.</text>
</comment>
<name>A0A6N9TN71_DISTH</name>
<dbReference type="PRINTS" id="PR00145">
    <property type="entry name" value="ARGSUCLYASE"/>
</dbReference>
<dbReference type="PRINTS" id="PR00149">
    <property type="entry name" value="FUMRATELYASE"/>
</dbReference>
<organism evidence="8 9">
    <name type="scientific">Dissulfurirhabdus thermomarina</name>
    <dbReference type="NCBI Taxonomy" id="1765737"/>
    <lineage>
        <taxon>Bacteria</taxon>
        <taxon>Deltaproteobacteria</taxon>
        <taxon>Dissulfurirhabdaceae</taxon>
        <taxon>Dissulfurirhabdus</taxon>
    </lineage>
</organism>
<dbReference type="Gene3D" id="1.10.40.30">
    <property type="entry name" value="Fumarase/aspartase (C-terminal domain)"/>
    <property type="match status" value="1"/>
</dbReference>
<dbReference type="GO" id="GO:0005829">
    <property type="term" value="C:cytosol"/>
    <property type="evidence" value="ECO:0007669"/>
    <property type="project" value="TreeGrafter"/>
</dbReference>
<protein>
    <recommendedName>
        <fullName evidence="2 5">Argininosuccinate lyase</fullName>
        <shortName evidence="5">ASAL</shortName>
        <ecNumber evidence="2 5">4.3.2.1</ecNumber>
    </recommendedName>
    <alternativeName>
        <fullName evidence="5">Arginosuccinase</fullName>
    </alternativeName>
</protein>
<evidence type="ECO:0000256" key="2">
    <source>
        <dbReference type="ARBA" id="ARBA00012338"/>
    </source>
</evidence>
<dbReference type="Pfam" id="PF00206">
    <property type="entry name" value="Lyase_1"/>
    <property type="match status" value="1"/>
</dbReference>
<dbReference type="InterPro" id="IPR009049">
    <property type="entry name" value="Argininosuccinate_lyase"/>
</dbReference>
<comment type="subcellular location">
    <subcellularLocation>
        <location evidence="5">Cytoplasm</location>
    </subcellularLocation>
</comment>
<dbReference type="Proteomes" id="UP000469346">
    <property type="component" value="Unassembled WGS sequence"/>
</dbReference>
<keyword evidence="9" id="KW-1185">Reference proteome</keyword>
<dbReference type="PROSITE" id="PS00163">
    <property type="entry name" value="FUMARATE_LYASES"/>
    <property type="match status" value="1"/>
</dbReference>
<dbReference type="Gene3D" id="1.10.275.10">
    <property type="entry name" value="Fumarase/aspartase (N-terminal domain)"/>
    <property type="match status" value="1"/>
</dbReference>
<evidence type="ECO:0000259" key="7">
    <source>
        <dbReference type="Pfam" id="PF14698"/>
    </source>
</evidence>
<evidence type="ECO:0000313" key="8">
    <source>
        <dbReference type="EMBL" id="NDY42752.1"/>
    </source>
</evidence>
<dbReference type="NCBIfam" id="TIGR00838">
    <property type="entry name" value="argH"/>
    <property type="match status" value="1"/>
</dbReference>
<evidence type="ECO:0000256" key="5">
    <source>
        <dbReference type="HAMAP-Rule" id="MF_00006"/>
    </source>
</evidence>
<dbReference type="UniPathway" id="UPA00068">
    <property type="reaction ID" value="UER00114"/>
</dbReference>
<keyword evidence="4 5" id="KW-0028">Amino-acid biosynthesis</keyword>
<evidence type="ECO:0000259" key="6">
    <source>
        <dbReference type="Pfam" id="PF00206"/>
    </source>
</evidence>
<dbReference type="GO" id="GO:0004056">
    <property type="term" value="F:argininosuccinate lyase activity"/>
    <property type="evidence" value="ECO:0007669"/>
    <property type="project" value="UniProtKB-UniRule"/>
</dbReference>
<dbReference type="InterPro" id="IPR020557">
    <property type="entry name" value="Fumarate_lyase_CS"/>
</dbReference>
<dbReference type="InterPro" id="IPR000362">
    <property type="entry name" value="Fumarate_lyase_fam"/>
</dbReference>
<dbReference type="InterPro" id="IPR024083">
    <property type="entry name" value="Fumarase/histidase_N"/>
</dbReference>
<keyword evidence="5" id="KW-0963">Cytoplasm</keyword>
<comment type="pathway">
    <text evidence="1 5">Amino-acid biosynthesis; L-arginine biosynthesis; L-arginine from L-ornithine and carbamoyl phosphate: step 3/3.</text>
</comment>
<keyword evidence="5 8" id="KW-0456">Lyase</keyword>
<comment type="caution">
    <text evidence="8">The sequence shown here is derived from an EMBL/GenBank/DDBJ whole genome shotgun (WGS) entry which is preliminary data.</text>
</comment>
<dbReference type="HAMAP" id="MF_00006">
    <property type="entry name" value="Arg_succ_lyase"/>
    <property type="match status" value="1"/>
</dbReference>
<evidence type="ECO:0000256" key="4">
    <source>
        <dbReference type="ARBA" id="ARBA00022605"/>
    </source>
</evidence>
<dbReference type="InterPro" id="IPR029419">
    <property type="entry name" value="Arg_succ_lyase_C"/>
</dbReference>
<dbReference type="SUPFAM" id="SSF48557">
    <property type="entry name" value="L-aspartase-like"/>
    <property type="match status" value="1"/>
</dbReference>
<dbReference type="InterPro" id="IPR022761">
    <property type="entry name" value="Fumarate_lyase_N"/>
</dbReference>
<dbReference type="PANTHER" id="PTHR43814:SF1">
    <property type="entry name" value="ARGININOSUCCINATE LYASE"/>
    <property type="match status" value="1"/>
</dbReference>
<dbReference type="CDD" id="cd01359">
    <property type="entry name" value="Argininosuccinate_lyase"/>
    <property type="match status" value="1"/>
</dbReference>
<accession>A0A6N9TN71</accession>
<evidence type="ECO:0000256" key="1">
    <source>
        <dbReference type="ARBA" id="ARBA00004941"/>
    </source>
</evidence>
<evidence type="ECO:0000313" key="9">
    <source>
        <dbReference type="Proteomes" id="UP000469346"/>
    </source>
</evidence>
<dbReference type="RefSeq" id="WP_163298884.1">
    <property type="nucleotide sequence ID" value="NZ_JAAGRR010000082.1"/>
</dbReference>
<keyword evidence="3 5" id="KW-0055">Arginine biosynthesis</keyword>
<dbReference type="Pfam" id="PF14698">
    <property type="entry name" value="ASL_C2"/>
    <property type="match status" value="1"/>
</dbReference>
<dbReference type="EC" id="4.3.2.1" evidence="2 5"/>
<dbReference type="AlphaFoldDB" id="A0A6N9TN71"/>
<gene>
    <name evidence="5 8" type="primary">argH</name>
    <name evidence="8" type="ORF">G3N55_07845</name>
</gene>
<evidence type="ECO:0000256" key="3">
    <source>
        <dbReference type="ARBA" id="ARBA00022571"/>
    </source>
</evidence>
<dbReference type="FunFam" id="1.10.275.10:FF:000002">
    <property type="entry name" value="Argininosuccinate lyase"/>
    <property type="match status" value="1"/>
</dbReference>
<dbReference type="FunFam" id="1.10.40.30:FF:000001">
    <property type="entry name" value="Argininosuccinate lyase"/>
    <property type="match status" value="1"/>
</dbReference>
<dbReference type="PANTHER" id="PTHR43814">
    <property type="entry name" value="ARGININOSUCCINATE LYASE"/>
    <property type="match status" value="1"/>
</dbReference>